<proteinExistence type="inferred from homology"/>
<evidence type="ECO:0000259" key="2">
    <source>
        <dbReference type="Pfam" id="PF07171"/>
    </source>
</evidence>
<keyword evidence="1" id="KW-0645">Protease</keyword>
<dbReference type="Pfam" id="PF07171">
    <property type="entry name" value="MlrC_C"/>
    <property type="match status" value="1"/>
</dbReference>
<dbReference type="InterPro" id="IPR009197">
    <property type="entry name" value="MlrC"/>
</dbReference>
<sequence length="505" mass="53641">MSAKVLSAQLSHETNTFSQTPTTLQSFAERVFLKNAQIAATLSGTACELAAHIDAARDHGWQLVQPLAAHATPSGRATRDTWRHLLQQVMSGCSPDLDGVILALHGAMAAEGENDAEGALLMAVREIVGPKVPIVVTLDLHANVTDRMAECANAIYAYRTYPHIDQYAVAREAADCLQRLMHEGLQSRCVVVHAPSLDGCDHGRTHLAGVMTSLLGMAADLRRSHEGVTEVAVCAGFPWADIEQAGPSVTVSGTASAAVLRRVGATLTEAIWSSRHETSVRLLTLHEMVQALAKRDEGEKAPMVISDFTDNPGHGAPGDGVRILAALLAAGQRKVALAGIYDAESAAACAAAGVGAQVHLRLGNKQNPAVYGEPLAVTGTVLRVGDAQFVCDGPMWAGITIKTGLTAVIEIAGLWVIVTSNNMQTTDRQAFLSQGIDPTQCAALVVKSQQHFRGAFDPIASRTILVDSGGAVSPRLRRLPYQRVRRPVWPLDDAAFSLTYSGLRD</sequence>
<comment type="caution">
    <text evidence="4">The sequence shown here is derived from an EMBL/GenBank/DDBJ whole genome shotgun (WGS) entry which is preliminary data.</text>
</comment>
<feature type="domain" description="Microcystin LR degradation protein MlrC C-terminal" evidence="2">
    <location>
        <begin position="305"/>
        <end position="483"/>
    </location>
</feature>
<keyword evidence="5" id="KW-1185">Reference proteome</keyword>
<dbReference type="InterPro" id="IPR015995">
    <property type="entry name" value="MlrC_N"/>
</dbReference>
<feature type="domain" description="Microcystin LR degradation protein MlrC N-terminal" evidence="3">
    <location>
        <begin position="4"/>
        <end position="291"/>
    </location>
</feature>
<evidence type="ECO:0000256" key="1">
    <source>
        <dbReference type="PIRNR" id="PIRNR012702"/>
    </source>
</evidence>
<gene>
    <name evidence="4" type="ORF">WKW82_31825</name>
</gene>
<evidence type="ECO:0000313" key="5">
    <source>
        <dbReference type="Proteomes" id="UP001385892"/>
    </source>
</evidence>
<reference evidence="4 5" key="1">
    <citation type="submission" date="2024-03" db="EMBL/GenBank/DDBJ databases">
        <title>Novel species of the genus Variovorax.</title>
        <authorList>
            <person name="Liu Q."/>
            <person name="Xin Y.-H."/>
        </authorList>
    </citation>
    <scope>NUCLEOTIDE SEQUENCE [LARGE SCALE GENOMIC DNA]</scope>
    <source>
        <strain evidence="4 5">KACC 18900</strain>
    </source>
</reference>
<accession>A0ABU8WUN3</accession>
<keyword evidence="1" id="KW-0378">Hydrolase</keyword>
<protein>
    <recommendedName>
        <fullName evidence="1">Microcystinase C</fullName>
        <shortName evidence="1">MlrC</shortName>
    </recommendedName>
</protein>
<organism evidence="4 5">
    <name type="scientific">Variovorax rhizosphaerae</name>
    <dbReference type="NCBI Taxonomy" id="1836200"/>
    <lineage>
        <taxon>Bacteria</taxon>
        <taxon>Pseudomonadati</taxon>
        <taxon>Pseudomonadota</taxon>
        <taxon>Betaproteobacteria</taxon>
        <taxon>Burkholderiales</taxon>
        <taxon>Comamonadaceae</taxon>
        <taxon>Variovorax</taxon>
    </lineage>
</organism>
<dbReference type="EMBL" id="JBBKZT010000021">
    <property type="protein sequence ID" value="MEJ8851263.1"/>
    <property type="molecule type" value="Genomic_DNA"/>
</dbReference>
<comment type="cofactor">
    <cofactor evidence="1">
        <name>Zn(2+)</name>
        <dbReference type="ChEBI" id="CHEBI:29105"/>
    </cofactor>
    <text evidence="1">Binds 1 zinc ion per subunit.</text>
</comment>
<evidence type="ECO:0000259" key="3">
    <source>
        <dbReference type="Pfam" id="PF07364"/>
    </source>
</evidence>
<dbReference type="Pfam" id="PF07364">
    <property type="entry name" value="DUF1485"/>
    <property type="match status" value="1"/>
</dbReference>
<keyword evidence="1" id="KW-0482">Metalloprotease</keyword>
<comment type="similarity">
    <text evidence="1">Belongs to the peptidase M81 family.</text>
</comment>
<comment type="function">
    <text evidence="1">Involved in peptidolytic degradation of cyclic heptapeptide hepatotoxin microcystin (MC).</text>
</comment>
<keyword evidence="1" id="KW-0479">Metal-binding</keyword>
<evidence type="ECO:0000313" key="4">
    <source>
        <dbReference type="EMBL" id="MEJ8851263.1"/>
    </source>
</evidence>
<dbReference type="RefSeq" id="WP_340346829.1">
    <property type="nucleotide sequence ID" value="NZ_JBBKZT010000021.1"/>
</dbReference>
<dbReference type="PIRSF" id="PIRSF012702">
    <property type="entry name" value="UCP012702"/>
    <property type="match status" value="1"/>
</dbReference>
<dbReference type="InterPro" id="IPR010799">
    <property type="entry name" value="MlrC_C"/>
</dbReference>
<name>A0ABU8WUN3_9BURK</name>
<dbReference type="Proteomes" id="UP001385892">
    <property type="component" value="Unassembled WGS sequence"/>
</dbReference>